<evidence type="ECO:0000313" key="7">
    <source>
        <dbReference type="Proteomes" id="UP000245768"/>
    </source>
</evidence>
<feature type="active site" description="Proton acceptor" evidence="4">
    <location>
        <position position="414"/>
    </location>
</feature>
<dbReference type="PRINTS" id="PR00412">
    <property type="entry name" value="EPOXHYDRLASE"/>
</dbReference>
<dbReference type="InterPro" id="IPR029058">
    <property type="entry name" value="AB_hydrolase_fold"/>
</dbReference>
<dbReference type="PANTHER" id="PTHR21661:SF35">
    <property type="entry name" value="EPOXIDE HYDROLASE"/>
    <property type="match status" value="1"/>
</dbReference>
<dbReference type="InterPro" id="IPR010497">
    <property type="entry name" value="Epoxide_hydro_N"/>
</dbReference>
<keyword evidence="2" id="KW-0058">Aromatic hydrocarbons catabolism</keyword>
<dbReference type="Gene3D" id="3.40.50.1820">
    <property type="entry name" value="alpha/beta hydrolase"/>
    <property type="match status" value="1"/>
</dbReference>
<evidence type="ECO:0000256" key="2">
    <source>
        <dbReference type="ARBA" id="ARBA00022797"/>
    </source>
</evidence>
<dbReference type="Proteomes" id="UP000245768">
    <property type="component" value="Unassembled WGS sequence"/>
</dbReference>
<dbReference type="InterPro" id="IPR016292">
    <property type="entry name" value="Epoxide_hydrolase"/>
</dbReference>
<feature type="domain" description="Epoxide hydrolase N-terminal" evidence="5">
    <location>
        <begin position="9"/>
        <end position="132"/>
    </location>
</feature>
<dbReference type="SUPFAM" id="SSF53474">
    <property type="entry name" value="alpha/beta-Hydrolases"/>
    <property type="match status" value="1"/>
</dbReference>
<accession>A0A316YPP7</accession>
<dbReference type="STRING" id="215250.A0A316YPP7"/>
<dbReference type="RefSeq" id="XP_025377982.1">
    <property type="nucleotide sequence ID" value="XM_025521822.1"/>
</dbReference>
<keyword evidence="7" id="KW-1185">Reference proteome</keyword>
<sequence>MTIPANPATAFKVAVSDEALDRLARRLEDTHLPTEDIVPDAGWEYGTNLTKLRQLVDDWRRGDPEGGEGKPTSLKGNGVKDWWKHVEGRMNRHPHFLTTIEGVKVHFQLARSKDPNAIPLIFSHGWPGSFFEADLILDELTRTDRPGPSFHVVVPSLPGYGFSGPPPRKGWQLKDTARLFNSLMVDVLQSPAYMAQGGDWGYVVTRHLALYSGCKIYHTNFAPPNIPPYAKPLVTLEKAGWKGIVPKAMSYLFYDQFEIHGVQRGLEYLTTGSGYFEIQSTKPATVGYGLHDSPVAVLSYLLEKFQLWSDPRSPAFCKPTDKANNLSGITDENILINTTLYYLSSTIHTSFLPYYESTDSVLSLGKDHKLTAPSAHKPYGLSAFPYELAASPRSWLPRLNVNVCQYKRHDYGGHFAALDNPQALSADVREFAANHWPSS</sequence>
<keyword evidence="3 6" id="KW-0378">Hydrolase</keyword>
<dbReference type="GO" id="GO:0097176">
    <property type="term" value="P:epoxide metabolic process"/>
    <property type="evidence" value="ECO:0007669"/>
    <property type="project" value="TreeGrafter"/>
</dbReference>
<dbReference type="PANTHER" id="PTHR21661">
    <property type="entry name" value="EPOXIDE HYDROLASE 1-RELATED"/>
    <property type="match status" value="1"/>
</dbReference>
<protein>
    <submittedName>
        <fullName evidence="6">Alpha/beta-hydrolase</fullName>
    </submittedName>
</protein>
<organism evidence="6 7">
    <name type="scientific">Acaromyces ingoldii</name>
    <dbReference type="NCBI Taxonomy" id="215250"/>
    <lineage>
        <taxon>Eukaryota</taxon>
        <taxon>Fungi</taxon>
        <taxon>Dikarya</taxon>
        <taxon>Basidiomycota</taxon>
        <taxon>Ustilaginomycotina</taxon>
        <taxon>Exobasidiomycetes</taxon>
        <taxon>Exobasidiales</taxon>
        <taxon>Cryptobasidiaceae</taxon>
        <taxon>Acaromyces</taxon>
    </lineage>
</organism>
<proteinExistence type="inferred from homology"/>
<feature type="active site" description="Nucleophile" evidence="4">
    <location>
        <position position="199"/>
    </location>
</feature>
<evidence type="ECO:0000256" key="4">
    <source>
        <dbReference type="PIRSR" id="PIRSR001112-1"/>
    </source>
</evidence>
<dbReference type="InParanoid" id="A0A316YPP7"/>
<evidence type="ECO:0000259" key="5">
    <source>
        <dbReference type="Pfam" id="PF06441"/>
    </source>
</evidence>
<dbReference type="InterPro" id="IPR000639">
    <property type="entry name" value="Epox_hydrolase-like"/>
</dbReference>
<evidence type="ECO:0000313" key="6">
    <source>
        <dbReference type="EMBL" id="PWN90784.1"/>
    </source>
</evidence>
<dbReference type="EMBL" id="KZ819636">
    <property type="protein sequence ID" value="PWN90784.1"/>
    <property type="molecule type" value="Genomic_DNA"/>
</dbReference>
<dbReference type="OrthoDB" id="7130006at2759"/>
<evidence type="ECO:0000256" key="1">
    <source>
        <dbReference type="ARBA" id="ARBA00010088"/>
    </source>
</evidence>
<dbReference type="PIRSF" id="PIRSF001112">
    <property type="entry name" value="Epoxide_hydrolase"/>
    <property type="match status" value="1"/>
</dbReference>
<gene>
    <name evidence="6" type="ORF">FA10DRAFT_267221</name>
</gene>
<feature type="active site" description="Proton donor" evidence="4">
    <location>
        <position position="354"/>
    </location>
</feature>
<reference evidence="6" key="1">
    <citation type="journal article" date="2018" name="Mol. Biol. Evol.">
        <title>Broad Genomic Sampling Reveals a Smut Pathogenic Ancestry of the Fungal Clade Ustilaginomycotina.</title>
        <authorList>
            <person name="Kijpornyongpan T."/>
            <person name="Mondo S.J."/>
            <person name="Barry K."/>
            <person name="Sandor L."/>
            <person name="Lee J."/>
            <person name="Lipzen A."/>
            <person name="Pangilinan J."/>
            <person name="LaButti K."/>
            <person name="Hainaut M."/>
            <person name="Henrissat B."/>
            <person name="Grigoriev I.V."/>
            <person name="Spatafora J.W."/>
            <person name="Aime M.C."/>
        </authorList>
    </citation>
    <scope>NUCLEOTIDE SEQUENCE [LARGE SCALE GENOMIC DNA]</scope>
    <source>
        <strain evidence="6">MCA 4198</strain>
    </source>
</reference>
<name>A0A316YPP7_9BASI</name>
<evidence type="ECO:0000256" key="3">
    <source>
        <dbReference type="ARBA" id="ARBA00022801"/>
    </source>
</evidence>
<comment type="similarity">
    <text evidence="1">Belongs to the peptidase S33 family.</text>
</comment>
<dbReference type="GeneID" id="37043738"/>
<dbReference type="Pfam" id="PF06441">
    <property type="entry name" value="EHN"/>
    <property type="match status" value="1"/>
</dbReference>
<dbReference type="AlphaFoldDB" id="A0A316YPP7"/>
<dbReference type="GO" id="GO:0004301">
    <property type="term" value="F:epoxide hydrolase activity"/>
    <property type="evidence" value="ECO:0007669"/>
    <property type="project" value="TreeGrafter"/>
</dbReference>